<evidence type="ECO:0000259" key="15">
    <source>
        <dbReference type="PROSITE" id="PS50262"/>
    </source>
</evidence>
<evidence type="ECO:0000256" key="9">
    <source>
        <dbReference type="ARBA" id="ARBA00023157"/>
    </source>
</evidence>
<dbReference type="GO" id="GO:0005549">
    <property type="term" value="F:odorant binding"/>
    <property type="evidence" value="ECO:0007669"/>
    <property type="project" value="TreeGrafter"/>
</dbReference>
<comment type="subcellular location">
    <subcellularLocation>
        <location evidence="1 14">Cell membrane</location>
        <topology evidence="1 14">Multi-pass membrane protein</topology>
    </subcellularLocation>
</comment>
<evidence type="ECO:0000256" key="12">
    <source>
        <dbReference type="ARBA" id="ARBA00023224"/>
    </source>
</evidence>
<evidence type="ECO:0000256" key="2">
    <source>
        <dbReference type="ARBA" id="ARBA00022475"/>
    </source>
</evidence>
<evidence type="ECO:0000256" key="7">
    <source>
        <dbReference type="ARBA" id="ARBA00023040"/>
    </source>
</evidence>
<dbReference type="PROSITE" id="PS50262">
    <property type="entry name" value="G_PROTEIN_RECEP_F1_2"/>
    <property type="match status" value="1"/>
</dbReference>
<evidence type="ECO:0000256" key="13">
    <source>
        <dbReference type="RuleBase" id="RU000688"/>
    </source>
</evidence>
<dbReference type="PROSITE" id="PS00237">
    <property type="entry name" value="G_PROTEIN_RECEP_F1_1"/>
    <property type="match status" value="1"/>
</dbReference>
<evidence type="ECO:0000256" key="5">
    <source>
        <dbReference type="ARBA" id="ARBA00022725"/>
    </source>
</evidence>
<dbReference type="PRINTS" id="PR00237">
    <property type="entry name" value="GPCRRHODOPSN"/>
</dbReference>
<feature type="domain" description="G-protein coupled receptors family 1 profile" evidence="15">
    <location>
        <begin position="39"/>
        <end position="245"/>
    </location>
</feature>
<evidence type="ECO:0000256" key="6">
    <source>
        <dbReference type="ARBA" id="ARBA00022989"/>
    </source>
</evidence>
<dbReference type="OMA" id="CLYMYAN"/>
<keyword evidence="5 14" id="KW-0552">Olfaction</keyword>
<dbReference type="Ensembl" id="ENSSFAT00005018308.1">
    <property type="protein sequence ID" value="ENSSFAP00005017629.1"/>
    <property type="gene ID" value="ENSSFAG00005009320.1"/>
</dbReference>
<sequence length="297" mass="33252">MRNSTQVSFFVLEAFLDVGLVKYLVFLFIMCFYVLTLFSNLLLIVVICVNRTLHEPMYLFLVSLFVNELYGSSGLFPLILVQVLSDSHIVSAPLCFLQIFCLYMYVNVEFYTLAVMSYDRYLAICRPLQYGAQMRAGKVALLLAVSWLLPVVVITVMTSLTVSLRLCGNVLDTLYCNNYSVVNLACSDTTTNNIYGLVYTFLVLAGLTVLIVFSYLKILKVCFSSSAQTRQKAASTCVPHLASLLNFSFGCFFEIAQSRVRMGGVPAALRIILSMYFVTYSLECLPSKCHLEETSDG</sequence>
<reference evidence="16" key="1">
    <citation type="submission" date="2019-06" db="EMBL/GenBank/DDBJ databases">
        <authorList>
            <consortium name="Wellcome Sanger Institute Data Sharing"/>
        </authorList>
    </citation>
    <scope>NUCLEOTIDE SEQUENCE [LARGE SCALE GENOMIC DNA]</scope>
</reference>
<keyword evidence="17" id="KW-1185">Reference proteome</keyword>
<reference evidence="16" key="2">
    <citation type="submission" date="2025-08" db="UniProtKB">
        <authorList>
            <consortium name="Ensembl"/>
        </authorList>
    </citation>
    <scope>IDENTIFICATION</scope>
</reference>
<organism evidence="16 17">
    <name type="scientific">Salarias fasciatus</name>
    <name type="common">Jewelled blenny</name>
    <name type="synonym">Blennius fasciatus</name>
    <dbReference type="NCBI Taxonomy" id="181472"/>
    <lineage>
        <taxon>Eukaryota</taxon>
        <taxon>Metazoa</taxon>
        <taxon>Chordata</taxon>
        <taxon>Craniata</taxon>
        <taxon>Vertebrata</taxon>
        <taxon>Euteleostomi</taxon>
        <taxon>Actinopterygii</taxon>
        <taxon>Neopterygii</taxon>
        <taxon>Teleostei</taxon>
        <taxon>Neoteleostei</taxon>
        <taxon>Acanthomorphata</taxon>
        <taxon>Ovalentaria</taxon>
        <taxon>Blenniimorphae</taxon>
        <taxon>Blenniiformes</taxon>
        <taxon>Blennioidei</taxon>
        <taxon>Blenniidae</taxon>
        <taxon>Salariinae</taxon>
        <taxon>Salarias</taxon>
    </lineage>
</organism>
<dbReference type="FunCoup" id="A0A672H0E3">
    <property type="interactions" value="217"/>
</dbReference>
<protein>
    <recommendedName>
        <fullName evidence="14">Olfactory receptor</fullName>
    </recommendedName>
</protein>
<evidence type="ECO:0000256" key="10">
    <source>
        <dbReference type="ARBA" id="ARBA00023170"/>
    </source>
</evidence>
<reference evidence="16" key="3">
    <citation type="submission" date="2025-09" db="UniProtKB">
        <authorList>
            <consortium name="Ensembl"/>
        </authorList>
    </citation>
    <scope>IDENTIFICATION</scope>
</reference>
<dbReference type="InterPro" id="IPR000276">
    <property type="entry name" value="GPCR_Rhodpsn"/>
</dbReference>
<dbReference type="Gene3D" id="1.20.1070.10">
    <property type="entry name" value="Rhodopsin 7-helix transmembrane proteins"/>
    <property type="match status" value="1"/>
</dbReference>
<name>A0A672H0E3_SALFA</name>
<keyword evidence="2 14" id="KW-1003">Cell membrane</keyword>
<keyword evidence="7 13" id="KW-0297">G-protein coupled receptor</keyword>
<keyword evidence="12 13" id="KW-0807">Transducer</keyword>
<comment type="similarity">
    <text evidence="13">Belongs to the G-protein coupled receptor 1 family.</text>
</comment>
<evidence type="ECO:0000256" key="3">
    <source>
        <dbReference type="ARBA" id="ARBA00022606"/>
    </source>
</evidence>
<accession>A0A672H0E3</accession>
<dbReference type="GO" id="GO:0005886">
    <property type="term" value="C:plasma membrane"/>
    <property type="evidence" value="ECO:0007669"/>
    <property type="project" value="UniProtKB-SubCell"/>
</dbReference>
<keyword evidence="8 14" id="KW-0472">Membrane</keyword>
<dbReference type="Pfam" id="PF13853">
    <property type="entry name" value="7tm_4"/>
    <property type="match status" value="1"/>
</dbReference>
<evidence type="ECO:0000256" key="11">
    <source>
        <dbReference type="ARBA" id="ARBA00023180"/>
    </source>
</evidence>
<keyword evidence="6 14" id="KW-1133">Transmembrane helix</keyword>
<evidence type="ECO:0000313" key="16">
    <source>
        <dbReference type="Ensembl" id="ENSSFAP00005017629.1"/>
    </source>
</evidence>
<dbReference type="InterPro" id="IPR017452">
    <property type="entry name" value="GPCR_Rhodpsn_7TM"/>
</dbReference>
<evidence type="ECO:0000256" key="4">
    <source>
        <dbReference type="ARBA" id="ARBA00022692"/>
    </source>
</evidence>
<evidence type="ECO:0000313" key="17">
    <source>
        <dbReference type="Proteomes" id="UP000472267"/>
    </source>
</evidence>
<evidence type="ECO:0000256" key="1">
    <source>
        <dbReference type="ARBA" id="ARBA00004651"/>
    </source>
</evidence>
<evidence type="ECO:0000256" key="8">
    <source>
        <dbReference type="ARBA" id="ARBA00023136"/>
    </source>
</evidence>
<dbReference type="GO" id="GO:0004930">
    <property type="term" value="F:G protein-coupled receptor activity"/>
    <property type="evidence" value="ECO:0007669"/>
    <property type="project" value="UniProtKB-KW"/>
</dbReference>
<proteinExistence type="inferred from homology"/>
<dbReference type="FunFam" id="1.20.1070.10:FF:000024">
    <property type="entry name" value="Olfactory receptor"/>
    <property type="match status" value="1"/>
</dbReference>
<dbReference type="PANTHER" id="PTHR26451">
    <property type="entry name" value="G_PROTEIN_RECEP_F1_2 DOMAIN-CONTAINING PROTEIN"/>
    <property type="match status" value="1"/>
</dbReference>
<dbReference type="PRINTS" id="PR00245">
    <property type="entry name" value="OLFACTORYR"/>
</dbReference>
<feature type="transmembrane region" description="Helical" evidence="14">
    <location>
        <begin position="58"/>
        <end position="84"/>
    </location>
</feature>
<keyword evidence="10 13" id="KW-0675">Receptor</keyword>
<dbReference type="SUPFAM" id="SSF81321">
    <property type="entry name" value="Family A G protein-coupled receptor-like"/>
    <property type="match status" value="1"/>
</dbReference>
<dbReference type="InterPro" id="IPR000725">
    <property type="entry name" value="Olfact_rcpt"/>
</dbReference>
<dbReference type="InterPro" id="IPR052921">
    <property type="entry name" value="GPCR1_Superfamily_Member"/>
</dbReference>
<dbReference type="Proteomes" id="UP000472267">
    <property type="component" value="Chromosome 14"/>
</dbReference>
<keyword evidence="9" id="KW-1015">Disulfide bond</keyword>
<feature type="transmembrane region" description="Helical" evidence="14">
    <location>
        <begin position="96"/>
        <end position="118"/>
    </location>
</feature>
<keyword evidence="11" id="KW-0325">Glycoprotein</keyword>
<evidence type="ECO:0000256" key="14">
    <source>
        <dbReference type="RuleBase" id="RU363047"/>
    </source>
</evidence>
<keyword evidence="4 13" id="KW-0812">Transmembrane</keyword>
<feature type="transmembrane region" description="Helical" evidence="14">
    <location>
        <begin position="139"/>
        <end position="162"/>
    </location>
</feature>
<keyword evidence="3 14" id="KW-0716">Sensory transduction</keyword>
<feature type="transmembrane region" description="Helical" evidence="14">
    <location>
        <begin position="20"/>
        <end position="46"/>
    </location>
</feature>
<dbReference type="AlphaFoldDB" id="A0A672H0E3"/>
<dbReference type="PANTHER" id="PTHR26451:SF885">
    <property type="entry name" value="OLFACTORY RECEPTOR"/>
    <property type="match status" value="1"/>
</dbReference>
<feature type="transmembrane region" description="Helical" evidence="14">
    <location>
        <begin position="194"/>
        <end position="216"/>
    </location>
</feature>
<dbReference type="GO" id="GO:0004984">
    <property type="term" value="F:olfactory receptor activity"/>
    <property type="evidence" value="ECO:0007669"/>
    <property type="project" value="InterPro"/>
</dbReference>
<dbReference type="InParanoid" id="A0A672H0E3"/>